<dbReference type="PANTHER" id="PTHR22914">
    <property type="entry name" value="CHITIN SYNTHASE"/>
    <property type="match status" value="1"/>
</dbReference>
<feature type="transmembrane region" description="Helical" evidence="4">
    <location>
        <begin position="81"/>
        <end position="101"/>
    </location>
</feature>
<dbReference type="GO" id="GO:0006031">
    <property type="term" value="P:chitin biosynthetic process"/>
    <property type="evidence" value="ECO:0007669"/>
    <property type="project" value="TreeGrafter"/>
</dbReference>
<reference evidence="5 6" key="1">
    <citation type="submission" date="2020-03" db="EMBL/GenBank/DDBJ databases">
        <title>Dissostichus mawsoni Genome sequencing and assembly.</title>
        <authorList>
            <person name="Park H."/>
        </authorList>
    </citation>
    <scope>NUCLEOTIDE SEQUENCE [LARGE SCALE GENOMIC DNA]</scope>
    <source>
        <strain evidence="5">DM0001</strain>
        <tissue evidence="5">Muscle</tissue>
    </source>
</reference>
<evidence type="ECO:0000313" key="6">
    <source>
        <dbReference type="Proteomes" id="UP000518266"/>
    </source>
</evidence>
<accession>A0A7J5X6B6</accession>
<dbReference type="InterPro" id="IPR004835">
    <property type="entry name" value="Chitin_synth"/>
</dbReference>
<comment type="subcellular location">
    <subcellularLocation>
        <location evidence="1">Membrane</location>
        <topology evidence="1">Multi-pass membrane protein</topology>
    </subcellularLocation>
</comment>
<evidence type="ECO:0000313" key="5">
    <source>
        <dbReference type="EMBL" id="KAF3832530.1"/>
    </source>
</evidence>
<keyword evidence="2 4" id="KW-0812">Transmembrane</keyword>
<keyword evidence="6" id="KW-1185">Reference proteome</keyword>
<comment type="caution">
    <text evidence="5">The sequence shown here is derived from an EMBL/GenBank/DDBJ whole genome shotgun (WGS) entry which is preliminary data.</text>
</comment>
<dbReference type="PANTHER" id="PTHR22914:SF42">
    <property type="entry name" value="CHITIN SYNTHASE"/>
    <property type="match status" value="1"/>
</dbReference>
<evidence type="ECO:0000256" key="1">
    <source>
        <dbReference type="ARBA" id="ARBA00004141"/>
    </source>
</evidence>
<evidence type="ECO:0000256" key="2">
    <source>
        <dbReference type="ARBA" id="ARBA00022692"/>
    </source>
</evidence>
<protein>
    <submittedName>
        <fullName evidence="5">Uncharacterized protein</fullName>
    </submittedName>
</protein>
<evidence type="ECO:0000256" key="4">
    <source>
        <dbReference type="SAM" id="Phobius"/>
    </source>
</evidence>
<dbReference type="GO" id="GO:0016020">
    <property type="term" value="C:membrane"/>
    <property type="evidence" value="ECO:0007669"/>
    <property type="project" value="UniProtKB-SubCell"/>
</dbReference>
<evidence type="ECO:0000256" key="3">
    <source>
        <dbReference type="ARBA" id="ARBA00023136"/>
    </source>
</evidence>
<dbReference type="Proteomes" id="UP000518266">
    <property type="component" value="Unassembled WGS sequence"/>
</dbReference>
<sequence length="356" mass="39113">MTSPISQARRILKTSRMEKLQKKVAIAIKKTLTAPQLRKLEEGEQDFWNKLIDRYLTPINDSQAHKDEVTRELKSLRNKAVFLYFIINVLWVVATFFLQAIGNDVISIKIPKYLPNGTASGEILKVEPLSLMFLLSFAVLLLVQFLAMLYHRVYTLIHVVSYRSSEKDYRQKGIKDPVGFSIIKSFTEVTFVCSSGAAKAPTAAAPESTASAAAASPEAPPPSASKASSSSVTAAVPSIATVIHLLLLQIRELYGYSQLPTTTIFPAILMKDTYCFVFHVAQLVLLFPLVETDADSGHARSAQQDGFAMGAAVNLDHITDHGCSLRPFINGHLGDPEVGEGACLLLRCQPLDRYTS</sequence>
<gene>
    <name evidence="5" type="ORF">F7725_026195</name>
</gene>
<keyword evidence="4" id="KW-1133">Transmembrane helix</keyword>
<dbReference type="GO" id="GO:0004100">
    <property type="term" value="F:chitin synthase activity"/>
    <property type="evidence" value="ECO:0007669"/>
    <property type="project" value="InterPro"/>
</dbReference>
<dbReference type="AlphaFoldDB" id="A0A7J5X6B6"/>
<keyword evidence="3 4" id="KW-0472">Membrane</keyword>
<dbReference type="EMBL" id="JAAKFY010000027">
    <property type="protein sequence ID" value="KAF3832530.1"/>
    <property type="molecule type" value="Genomic_DNA"/>
</dbReference>
<organism evidence="5 6">
    <name type="scientific">Dissostichus mawsoni</name>
    <name type="common">Antarctic cod</name>
    <dbReference type="NCBI Taxonomy" id="36200"/>
    <lineage>
        <taxon>Eukaryota</taxon>
        <taxon>Metazoa</taxon>
        <taxon>Chordata</taxon>
        <taxon>Craniata</taxon>
        <taxon>Vertebrata</taxon>
        <taxon>Euteleostomi</taxon>
        <taxon>Actinopterygii</taxon>
        <taxon>Neopterygii</taxon>
        <taxon>Teleostei</taxon>
        <taxon>Neoteleostei</taxon>
        <taxon>Acanthomorphata</taxon>
        <taxon>Eupercaria</taxon>
        <taxon>Perciformes</taxon>
        <taxon>Notothenioidei</taxon>
        <taxon>Nototheniidae</taxon>
        <taxon>Dissostichus</taxon>
    </lineage>
</organism>
<dbReference type="OrthoDB" id="370884at2759"/>
<proteinExistence type="predicted"/>
<name>A0A7J5X6B6_DISMA</name>
<dbReference type="GO" id="GO:0071944">
    <property type="term" value="C:cell periphery"/>
    <property type="evidence" value="ECO:0007669"/>
    <property type="project" value="TreeGrafter"/>
</dbReference>
<feature type="transmembrane region" description="Helical" evidence="4">
    <location>
        <begin position="129"/>
        <end position="150"/>
    </location>
</feature>